<feature type="non-terminal residue" evidence="1">
    <location>
        <position position="1"/>
    </location>
</feature>
<feature type="non-terminal residue" evidence="1">
    <location>
        <position position="56"/>
    </location>
</feature>
<gene>
    <name evidence="1" type="ORF">DERYTH_LOCUS18751</name>
</gene>
<proteinExistence type="predicted"/>
<comment type="caution">
    <text evidence="1">The sequence shown here is derived from an EMBL/GenBank/DDBJ whole genome shotgun (WGS) entry which is preliminary data.</text>
</comment>
<dbReference type="EMBL" id="CAJVPY010019462">
    <property type="protein sequence ID" value="CAG8771639.1"/>
    <property type="molecule type" value="Genomic_DNA"/>
</dbReference>
<sequence length="56" mass="6379">TRNGSWIGDLYDLSEPEEEEEELQKTILFDILLETYSKGKSELTQLLEDATIESSA</sequence>
<keyword evidence="2" id="KW-1185">Reference proteome</keyword>
<accession>A0A9N9JE12</accession>
<evidence type="ECO:0000313" key="1">
    <source>
        <dbReference type="EMBL" id="CAG8771639.1"/>
    </source>
</evidence>
<organism evidence="1 2">
    <name type="scientific">Dentiscutata erythropus</name>
    <dbReference type="NCBI Taxonomy" id="1348616"/>
    <lineage>
        <taxon>Eukaryota</taxon>
        <taxon>Fungi</taxon>
        <taxon>Fungi incertae sedis</taxon>
        <taxon>Mucoromycota</taxon>
        <taxon>Glomeromycotina</taxon>
        <taxon>Glomeromycetes</taxon>
        <taxon>Diversisporales</taxon>
        <taxon>Gigasporaceae</taxon>
        <taxon>Dentiscutata</taxon>
    </lineage>
</organism>
<dbReference type="Proteomes" id="UP000789405">
    <property type="component" value="Unassembled WGS sequence"/>
</dbReference>
<name>A0A9N9JE12_9GLOM</name>
<protein>
    <submittedName>
        <fullName evidence="1">27443_t:CDS:1</fullName>
    </submittedName>
</protein>
<reference evidence="1" key="1">
    <citation type="submission" date="2021-06" db="EMBL/GenBank/DDBJ databases">
        <authorList>
            <person name="Kallberg Y."/>
            <person name="Tangrot J."/>
            <person name="Rosling A."/>
        </authorList>
    </citation>
    <scope>NUCLEOTIDE SEQUENCE</scope>
    <source>
        <strain evidence="1">MA453B</strain>
    </source>
</reference>
<dbReference type="AlphaFoldDB" id="A0A9N9JE12"/>
<evidence type="ECO:0000313" key="2">
    <source>
        <dbReference type="Proteomes" id="UP000789405"/>
    </source>
</evidence>